<keyword evidence="3 6" id="KW-0812">Transmembrane</keyword>
<dbReference type="Gene3D" id="1.20.1740.10">
    <property type="entry name" value="Amino acid/polyamine transporter I"/>
    <property type="match status" value="1"/>
</dbReference>
<evidence type="ECO:0000313" key="7">
    <source>
        <dbReference type="EMBL" id="MDO3381821.1"/>
    </source>
</evidence>
<feature type="transmembrane region" description="Helical" evidence="6">
    <location>
        <begin position="12"/>
        <end position="34"/>
    </location>
</feature>
<feature type="transmembrane region" description="Helical" evidence="6">
    <location>
        <begin position="114"/>
        <end position="133"/>
    </location>
</feature>
<dbReference type="InterPro" id="IPR002293">
    <property type="entry name" value="AA/rel_permease1"/>
</dbReference>
<dbReference type="PANTHER" id="PTHR42770">
    <property type="entry name" value="AMINO ACID TRANSPORTER-RELATED"/>
    <property type="match status" value="1"/>
</dbReference>
<dbReference type="EMBL" id="JAULRT010000047">
    <property type="protein sequence ID" value="MDO3381821.1"/>
    <property type="molecule type" value="Genomic_DNA"/>
</dbReference>
<keyword evidence="4 6" id="KW-1133">Transmembrane helix</keyword>
<accession>A0ABT8TGL1</accession>
<reference evidence="7" key="1">
    <citation type="submission" date="2023-07" db="EMBL/GenBank/DDBJ databases">
        <title>Gilvimarinus algae sp. nov., isolated from the surface of Kelp.</title>
        <authorList>
            <person name="Sun Y.Y."/>
            <person name="Gong Y."/>
            <person name="Du Z.J."/>
        </authorList>
    </citation>
    <scope>NUCLEOTIDE SEQUENCE</scope>
    <source>
        <strain evidence="7">SDUM040014</strain>
    </source>
</reference>
<comment type="subcellular location">
    <subcellularLocation>
        <location evidence="1">Cell membrane</location>
        <topology evidence="1">Multi-pass membrane protein</topology>
    </subcellularLocation>
</comment>
<organism evidence="7 8">
    <name type="scientific">Gilvimarinus algae</name>
    <dbReference type="NCBI Taxonomy" id="3058037"/>
    <lineage>
        <taxon>Bacteria</taxon>
        <taxon>Pseudomonadati</taxon>
        <taxon>Pseudomonadota</taxon>
        <taxon>Gammaproteobacteria</taxon>
        <taxon>Cellvibrionales</taxon>
        <taxon>Cellvibrionaceae</taxon>
        <taxon>Gilvimarinus</taxon>
    </lineage>
</organism>
<keyword evidence="8" id="KW-1185">Reference proteome</keyword>
<feature type="transmembrane region" description="Helical" evidence="6">
    <location>
        <begin position="269"/>
        <end position="291"/>
    </location>
</feature>
<name>A0ABT8TGL1_9GAMM</name>
<dbReference type="PIRSF" id="PIRSF006060">
    <property type="entry name" value="AA_transporter"/>
    <property type="match status" value="1"/>
</dbReference>
<evidence type="ECO:0000256" key="4">
    <source>
        <dbReference type="ARBA" id="ARBA00022989"/>
    </source>
</evidence>
<keyword evidence="5 6" id="KW-0472">Membrane</keyword>
<sequence length="412" mass="42936">MTALARQLSLTDAVFIGLAAMLGAGIFAAIAPALTAAGNWVWLSLLLAAVVAYCNAVSSAQLAACHPQAGGTYLYARERLHPLAGFIAGACFLVGKTASGAVMALTFAHYLLPAYAKPAALLALALLTALNLLGIAKTALVSRLIVVMVIAGLLAIVALCLSAPTADWRRLLPSDSVSPAGLLQGAAIWFFAFAGYARLATLAEEVREPRRVLTRAIPLSLTLVLGLYLLVSLAALSAAGPSALAASAAPLATAVEAAGFAALAPAVRLLAAIACLGVLIALIAGISRTLLAMSRNRDLPGFFEHIEPRRQVPRRAELTVALAIGIAITSLDVYEAIGFSAFCVLLYYALTNASALKLSKTERVWPRALSHIGLVGCLLLAFSLPDKALLWGGLCVSALTVYYLIRKNRHGY</sequence>
<keyword evidence="2" id="KW-1003">Cell membrane</keyword>
<feature type="transmembrane region" description="Helical" evidence="6">
    <location>
        <begin position="216"/>
        <end position="239"/>
    </location>
</feature>
<feature type="transmembrane region" description="Helical" evidence="6">
    <location>
        <begin position="388"/>
        <end position="405"/>
    </location>
</feature>
<dbReference type="InterPro" id="IPR050367">
    <property type="entry name" value="APC_superfamily"/>
</dbReference>
<evidence type="ECO:0000313" key="8">
    <source>
        <dbReference type="Proteomes" id="UP001168380"/>
    </source>
</evidence>
<protein>
    <submittedName>
        <fullName evidence="7">APC family permease</fullName>
    </submittedName>
</protein>
<evidence type="ECO:0000256" key="6">
    <source>
        <dbReference type="SAM" id="Phobius"/>
    </source>
</evidence>
<feature type="transmembrane region" description="Helical" evidence="6">
    <location>
        <begin position="312"/>
        <end position="331"/>
    </location>
</feature>
<feature type="transmembrane region" description="Helical" evidence="6">
    <location>
        <begin position="83"/>
        <end position="108"/>
    </location>
</feature>
<gene>
    <name evidence="7" type="ORF">QWI16_06505</name>
</gene>
<comment type="caution">
    <text evidence="7">The sequence shown here is derived from an EMBL/GenBank/DDBJ whole genome shotgun (WGS) entry which is preliminary data.</text>
</comment>
<proteinExistence type="predicted"/>
<dbReference type="RefSeq" id="WP_302711977.1">
    <property type="nucleotide sequence ID" value="NZ_JAULRT010000047.1"/>
</dbReference>
<feature type="transmembrane region" description="Helical" evidence="6">
    <location>
        <begin position="40"/>
        <end position="62"/>
    </location>
</feature>
<dbReference type="PANTHER" id="PTHR42770:SF7">
    <property type="entry name" value="MEMBRANE PROTEIN"/>
    <property type="match status" value="1"/>
</dbReference>
<evidence type="ECO:0000256" key="3">
    <source>
        <dbReference type="ARBA" id="ARBA00022692"/>
    </source>
</evidence>
<dbReference type="Pfam" id="PF13520">
    <property type="entry name" value="AA_permease_2"/>
    <property type="match status" value="1"/>
</dbReference>
<evidence type="ECO:0000256" key="5">
    <source>
        <dbReference type="ARBA" id="ARBA00023136"/>
    </source>
</evidence>
<evidence type="ECO:0000256" key="2">
    <source>
        <dbReference type="ARBA" id="ARBA00022475"/>
    </source>
</evidence>
<dbReference type="Proteomes" id="UP001168380">
    <property type="component" value="Unassembled WGS sequence"/>
</dbReference>
<feature type="transmembrane region" description="Helical" evidence="6">
    <location>
        <begin position="186"/>
        <end position="204"/>
    </location>
</feature>
<evidence type="ECO:0000256" key="1">
    <source>
        <dbReference type="ARBA" id="ARBA00004651"/>
    </source>
</evidence>
<feature type="transmembrane region" description="Helical" evidence="6">
    <location>
        <begin position="145"/>
        <end position="166"/>
    </location>
</feature>